<proteinExistence type="predicted"/>
<name>A0A4Y7KAR9_PAPSO</name>
<organism evidence="2 3">
    <name type="scientific">Papaver somniferum</name>
    <name type="common">Opium poppy</name>
    <dbReference type="NCBI Taxonomy" id="3469"/>
    <lineage>
        <taxon>Eukaryota</taxon>
        <taxon>Viridiplantae</taxon>
        <taxon>Streptophyta</taxon>
        <taxon>Embryophyta</taxon>
        <taxon>Tracheophyta</taxon>
        <taxon>Spermatophyta</taxon>
        <taxon>Magnoliopsida</taxon>
        <taxon>Ranunculales</taxon>
        <taxon>Papaveraceae</taxon>
        <taxon>Papaveroideae</taxon>
        <taxon>Papaver</taxon>
    </lineage>
</organism>
<evidence type="ECO:0000313" key="2">
    <source>
        <dbReference type="EMBL" id="RZC69967.1"/>
    </source>
</evidence>
<protein>
    <submittedName>
        <fullName evidence="2">Uncharacterized protein</fullName>
    </submittedName>
</protein>
<accession>A0A4Y7KAR9</accession>
<evidence type="ECO:0000256" key="1">
    <source>
        <dbReference type="SAM" id="MobiDB-lite"/>
    </source>
</evidence>
<dbReference type="EMBL" id="CM010721">
    <property type="protein sequence ID" value="RZC69967.1"/>
    <property type="molecule type" value="Genomic_DNA"/>
</dbReference>
<dbReference type="AlphaFoldDB" id="A0A4Y7KAR9"/>
<keyword evidence="3" id="KW-1185">Reference proteome</keyword>
<feature type="compositionally biased region" description="Low complexity" evidence="1">
    <location>
        <begin position="174"/>
        <end position="186"/>
    </location>
</feature>
<dbReference type="Proteomes" id="UP000316621">
    <property type="component" value="Chromosome 7"/>
</dbReference>
<dbReference type="Gramene" id="RZC69967">
    <property type="protein sequence ID" value="RZC69967"/>
    <property type="gene ID" value="C5167_033247"/>
</dbReference>
<gene>
    <name evidence="2" type="ORF">C5167_033247</name>
</gene>
<feature type="region of interest" description="Disordered" evidence="1">
    <location>
        <begin position="103"/>
        <end position="195"/>
    </location>
</feature>
<evidence type="ECO:0000313" key="3">
    <source>
        <dbReference type="Proteomes" id="UP000316621"/>
    </source>
</evidence>
<sequence length="195" mass="21550">MKKNPEKSKMKRFRAVWKLLSHRLGVCASVLAGADRVHDSGNVYYCCCRSVSVPYRDISVDVLGSKLDKQTFPNICSDLINLKMFENMVHTRLWLGNRQRVAGHNKSTCKGGEVGKNPKGKRPRTQVNAADFSFSYPSQPSKAKTVKKTAGESSKAAASKRKVSQTVTHPKHGSVSQTVTQSIQTQGKAKKTKKN</sequence>
<reference evidence="2 3" key="1">
    <citation type="journal article" date="2018" name="Science">
        <title>The opium poppy genome and morphinan production.</title>
        <authorList>
            <person name="Guo L."/>
            <person name="Winzer T."/>
            <person name="Yang X."/>
            <person name="Li Y."/>
            <person name="Ning Z."/>
            <person name="He Z."/>
            <person name="Teodor R."/>
            <person name="Lu Y."/>
            <person name="Bowser T.A."/>
            <person name="Graham I.A."/>
            <person name="Ye K."/>
        </authorList>
    </citation>
    <scope>NUCLEOTIDE SEQUENCE [LARGE SCALE GENOMIC DNA]</scope>
    <source>
        <strain evidence="3">cv. HN1</strain>
        <tissue evidence="2">Leaves</tissue>
    </source>
</reference>